<organism evidence="1 2">
    <name type="scientific">Carpinus fangiana</name>
    <dbReference type="NCBI Taxonomy" id="176857"/>
    <lineage>
        <taxon>Eukaryota</taxon>
        <taxon>Viridiplantae</taxon>
        <taxon>Streptophyta</taxon>
        <taxon>Embryophyta</taxon>
        <taxon>Tracheophyta</taxon>
        <taxon>Spermatophyta</taxon>
        <taxon>Magnoliopsida</taxon>
        <taxon>eudicotyledons</taxon>
        <taxon>Gunneridae</taxon>
        <taxon>Pentapetalae</taxon>
        <taxon>rosids</taxon>
        <taxon>fabids</taxon>
        <taxon>Fagales</taxon>
        <taxon>Betulaceae</taxon>
        <taxon>Carpinus</taxon>
    </lineage>
</organism>
<proteinExistence type="predicted"/>
<reference evidence="1 2" key="1">
    <citation type="submission" date="2019-06" db="EMBL/GenBank/DDBJ databases">
        <title>A chromosomal-level reference genome of Carpinus fangiana (Coryloideae, Betulaceae).</title>
        <authorList>
            <person name="Yang X."/>
            <person name="Wang Z."/>
            <person name="Zhang L."/>
            <person name="Hao G."/>
            <person name="Liu J."/>
            <person name="Yang Y."/>
        </authorList>
    </citation>
    <scope>NUCLEOTIDE SEQUENCE [LARGE SCALE GENOMIC DNA]</scope>
    <source>
        <strain evidence="1">Cfa_2016G</strain>
        <tissue evidence="1">Leaf</tissue>
    </source>
</reference>
<evidence type="ECO:0000313" key="2">
    <source>
        <dbReference type="Proteomes" id="UP000327013"/>
    </source>
</evidence>
<dbReference type="Proteomes" id="UP000327013">
    <property type="component" value="Chromosome 7"/>
</dbReference>
<protein>
    <submittedName>
        <fullName evidence="1">Uncharacterized protein</fullName>
    </submittedName>
</protein>
<dbReference type="AlphaFoldDB" id="A0A5N6RK46"/>
<accession>A0A5N6RK46</accession>
<evidence type="ECO:0000313" key="1">
    <source>
        <dbReference type="EMBL" id="KAE8099708.1"/>
    </source>
</evidence>
<gene>
    <name evidence="1" type="ORF">FH972_017665</name>
</gene>
<dbReference type="EMBL" id="CM017327">
    <property type="protein sequence ID" value="KAE8099708.1"/>
    <property type="molecule type" value="Genomic_DNA"/>
</dbReference>
<name>A0A5N6RK46_9ROSI</name>
<keyword evidence="2" id="KW-1185">Reference proteome</keyword>
<sequence>MAEHYYGTTTSSRMTGEIYNHVSPSIYMIRGYKCTSAKSNNGVQLIAAEAFD</sequence>